<evidence type="ECO:0000259" key="1">
    <source>
        <dbReference type="Pfam" id="PF12697"/>
    </source>
</evidence>
<dbReference type="EMBL" id="JBDNCH010000002">
    <property type="protein sequence ID" value="MEN9062100.1"/>
    <property type="molecule type" value="Genomic_DNA"/>
</dbReference>
<dbReference type="RefSeq" id="WP_347167105.1">
    <property type="nucleotide sequence ID" value="NZ_JBDNCH010000002.1"/>
</dbReference>
<feature type="domain" description="AB hydrolase-1" evidence="1">
    <location>
        <begin position="47"/>
        <end position="224"/>
    </location>
</feature>
<evidence type="ECO:0000313" key="3">
    <source>
        <dbReference type="Proteomes" id="UP001428774"/>
    </source>
</evidence>
<accession>A0AAW9SSI6</accession>
<keyword evidence="2" id="KW-0378">Hydrolase</keyword>
<dbReference type="Pfam" id="PF12697">
    <property type="entry name" value="Abhydrolase_6"/>
    <property type="match status" value="1"/>
</dbReference>
<name>A0AAW9SSI6_9RHOB</name>
<dbReference type="PANTHER" id="PTHR43194:SF2">
    <property type="entry name" value="PEROXISOMAL MEMBRANE PROTEIN LPX1"/>
    <property type="match status" value="1"/>
</dbReference>
<keyword evidence="3" id="KW-1185">Reference proteome</keyword>
<dbReference type="AlphaFoldDB" id="A0AAW9SSI6"/>
<evidence type="ECO:0000313" key="2">
    <source>
        <dbReference type="EMBL" id="MEN9062100.1"/>
    </source>
</evidence>
<dbReference type="InterPro" id="IPR000073">
    <property type="entry name" value="AB_hydrolase_1"/>
</dbReference>
<dbReference type="GO" id="GO:0016787">
    <property type="term" value="F:hydrolase activity"/>
    <property type="evidence" value="ECO:0007669"/>
    <property type="project" value="UniProtKB-KW"/>
</dbReference>
<proteinExistence type="predicted"/>
<dbReference type="SUPFAM" id="SSF53474">
    <property type="entry name" value="alpha/beta-Hydrolases"/>
    <property type="match status" value="1"/>
</dbReference>
<sequence>MPEPLVFLPGLMADLRQFAPQIGVFSPERAVMVAPLQGGERIEEMASGLLDVLPKRSALVGAGLGGMVALEVIRRAPDRVARLALMDTTPLAATPQQVADIEPRIIRARAGKFAEVMAEEVAAADLAPGPQRAEVLALVAEMARGLGPEAYVRQSRALQRRRDQQGTLRRINAPVLVLCGAQNRRYEAKRHAFMAELIPGAKLAVIEGAGLLPTLEQPEAVVAALRDWLKMPLLLR</sequence>
<gene>
    <name evidence="2" type="ORF">ABFB10_14970</name>
</gene>
<dbReference type="PANTHER" id="PTHR43194">
    <property type="entry name" value="HYDROLASE ALPHA/BETA FOLD FAMILY"/>
    <property type="match status" value="1"/>
</dbReference>
<dbReference type="Gene3D" id="3.40.50.1820">
    <property type="entry name" value="alpha/beta hydrolase"/>
    <property type="match status" value="1"/>
</dbReference>
<dbReference type="InterPro" id="IPR050228">
    <property type="entry name" value="Carboxylesterase_BioH"/>
</dbReference>
<dbReference type="InterPro" id="IPR029058">
    <property type="entry name" value="AB_hydrolase_fold"/>
</dbReference>
<reference evidence="2 3" key="1">
    <citation type="submission" date="2024-05" db="EMBL/GenBank/DDBJ databases">
        <title>Genome sequence of Ponticoccus litoralis KCCM 90028.</title>
        <authorList>
            <person name="Kim J.M."/>
            <person name="Lee J.K."/>
            <person name="Choi B.J."/>
            <person name="Bayburt H."/>
            <person name="Baek J.H."/>
            <person name="Jeon C.O."/>
        </authorList>
    </citation>
    <scope>NUCLEOTIDE SEQUENCE [LARGE SCALE GENOMIC DNA]</scope>
    <source>
        <strain evidence="2 3">KCCM 90028</strain>
    </source>
</reference>
<comment type="caution">
    <text evidence="2">The sequence shown here is derived from an EMBL/GenBank/DDBJ whole genome shotgun (WGS) entry which is preliminary data.</text>
</comment>
<protein>
    <submittedName>
        <fullName evidence="2">Alpha/beta fold hydrolase</fullName>
    </submittedName>
</protein>
<organism evidence="2 3">
    <name type="scientific">Ponticoccus litoralis</name>
    <dbReference type="NCBI Taxonomy" id="422297"/>
    <lineage>
        <taxon>Bacteria</taxon>
        <taxon>Pseudomonadati</taxon>
        <taxon>Pseudomonadota</taxon>
        <taxon>Alphaproteobacteria</taxon>
        <taxon>Rhodobacterales</taxon>
        <taxon>Roseobacteraceae</taxon>
        <taxon>Ponticoccus</taxon>
    </lineage>
</organism>
<dbReference type="Proteomes" id="UP001428774">
    <property type="component" value="Unassembled WGS sequence"/>
</dbReference>